<evidence type="ECO:0000313" key="3">
    <source>
        <dbReference type="Proteomes" id="UP000582837"/>
    </source>
</evidence>
<organism evidence="2 3">
    <name type="scientific">Longimicrobium terrae</name>
    <dbReference type="NCBI Taxonomy" id="1639882"/>
    <lineage>
        <taxon>Bacteria</taxon>
        <taxon>Pseudomonadati</taxon>
        <taxon>Gemmatimonadota</taxon>
        <taxon>Longimicrobiia</taxon>
        <taxon>Longimicrobiales</taxon>
        <taxon>Longimicrobiaceae</taxon>
        <taxon>Longimicrobium</taxon>
    </lineage>
</organism>
<name>A0A841GU38_9BACT</name>
<feature type="chain" id="PRO_5032357968" description="DUF4440 domain-containing protein" evidence="1">
    <location>
        <begin position="19"/>
        <end position="167"/>
    </location>
</feature>
<reference evidence="2 3" key="1">
    <citation type="submission" date="2020-08" db="EMBL/GenBank/DDBJ databases">
        <title>Genomic Encyclopedia of Type Strains, Phase IV (KMG-IV): sequencing the most valuable type-strain genomes for metagenomic binning, comparative biology and taxonomic classification.</title>
        <authorList>
            <person name="Goeker M."/>
        </authorList>
    </citation>
    <scope>NUCLEOTIDE SEQUENCE [LARGE SCALE GENOMIC DNA]</scope>
    <source>
        <strain evidence="2 3">DSM 29007</strain>
    </source>
</reference>
<dbReference type="AlphaFoldDB" id="A0A841GU38"/>
<comment type="caution">
    <text evidence="2">The sequence shown here is derived from an EMBL/GenBank/DDBJ whole genome shotgun (WGS) entry which is preliminary data.</text>
</comment>
<proteinExistence type="predicted"/>
<dbReference type="RefSeq" id="WP_170030624.1">
    <property type="nucleotide sequence ID" value="NZ_JABDTL010000001.1"/>
</dbReference>
<gene>
    <name evidence="2" type="ORF">HNQ61_000105</name>
</gene>
<accession>A0A841GU38</accession>
<evidence type="ECO:0008006" key="4">
    <source>
        <dbReference type="Google" id="ProtNLM"/>
    </source>
</evidence>
<dbReference type="Proteomes" id="UP000582837">
    <property type="component" value="Unassembled WGS sequence"/>
</dbReference>
<keyword evidence="3" id="KW-1185">Reference proteome</keyword>
<protein>
    <recommendedName>
        <fullName evidence="4">DUF4440 domain-containing protein</fullName>
    </recommendedName>
</protein>
<sequence>MKIPALLLIACLVVVGWADQPGFTEDEVADIYIAALNGEVRQDPPRDAALNRNLMTDAGHYSVAGRMPDRVVERLRAQGLFSEVCGEGPDRGAGPRCISQHARGELRMSRPIPRGADSADVYIGGGSLRPVNDTASVFIHMGGTIRCRIVREGGRWVRRACEQTMIV</sequence>
<dbReference type="EMBL" id="JACHIA010000001">
    <property type="protein sequence ID" value="MBB6068494.1"/>
    <property type="molecule type" value="Genomic_DNA"/>
</dbReference>
<evidence type="ECO:0000313" key="2">
    <source>
        <dbReference type="EMBL" id="MBB6068494.1"/>
    </source>
</evidence>
<feature type="signal peptide" evidence="1">
    <location>
        <begin position="1"/>
        <end position="18"/>
    </location>
</feature>
<keyword evidence="1" id="KW-0732">Signal</keyword>
<evidence type="ECO:0000256" key="1">
    <source>
        <dbReference type="SAM" id="SignalP"/>
    </source>
</evidence>